<dbReference type="HOGENOM" id="CLU_1881188_0_0_2"/>
<keyword evidence="3" id="KW-1185">Reference proteome</keyword>
<keyword evidence="1" id="KW-0812">Transmembrane</keyword>
<dbReference type="GeneID" id="9752205"/>
<organism evidence="2 3">
    <name type="scientific">Vulcanisaeta distributa (strain DSM 14429 / JCM 11212 / NBRC 100878 / IC-017)</name>
    <dbReference type="NCBI Taxonomy" id="572478"/>
    <lineage>
        <taxon>Archaea</taxon>
        <taxon>Thermoproteota</taxon>
        <taxon>Thermoprotei</taxon>
        <taxon>Thermoproteales</taxon>
        <taxon>Thermoproteaceae</taxon>
        <taxon>Vulcanisaeta</taxon>
    </lineage>
</organism>
<feature type="transmembrane region" description="Helical" evidence="1">
    <location>
        <begin position="10"/>
        <end position="28"/>
    </location>
</feature>
<dbReference type="EMBL" id="CP002100">
    <property type="protein sequence ID" value="ADN50659.1"/>
    <property type="molecule type" value="Genomic_DNA"/>
</dbReference>
<gene>
    <name evidence="2" type="ordered locus">Vdis_1273</name>
</gene>
<keyword evidence="1" id="KW-0472">Membrane</keyword>
<proteinExistence type="predicted"/>
<evidence type="ECO:0000256" key="1">
    <source>
        <dbReference type="SAM" id="Phobius"/>
    </source>
</evidence>
<protein>
    <submittedName>
        <fullName evidence="2">Uncharacterized protein</fullName>
    </submittedName>
</protein>
<reference evidence="2 3" key="1">
    <citation type="journal article" date="2010" name="Stand. Genomic Sci.">
        <title>Complete genome sequence of Vulcanisaeta distributa type strain (IC-017).</title>
        <authorList>
            <person name="Mavromatis K."/>
            <person name="Sikorski J."/>
            <person name="Pabst E."/>
            <person name="Teshima H."/>
            <person name="Lapidus A."/>
            <person name="Lucas S."/>
            <person name="Nolan M."/>
            <person name="Glavina Del Rio T."/>
            <person name="Cheng J.F."/>
            <person name="Bruce D."/>
            <person name="Goodwin L."/>
            <person name="Pitluck S."/>
            <person name="Liolios K."/>
            <person name="Ivanova N."/>
            <person name="Mikhailova N."/>
            <person name="Pati A."/>
            <person name="Chen A."/>
            <person name="Palaniappan K."/>
            <person name="Land M."/>
            <person name="Hauser L."/>
            <person name="Chang Y.J."/>
            <person name="Jeffries C.D."/>
            <person name="Rohde M."/>
            <person name="Spring S."/>
            <person name="Goker M."/>
            <person name="Wirth R."/>
            <person name="Woyke T."/>
            <person name="Bristow J."/>
            <person name="Eisen J.A."/>
            <person name="Markowitz V."/>
            <person name="Hugenholtz P."/>
            <person name="Klenk H.P."/>
            <person name="Kyrpides N.C."/>
        </authorList>
    </citation>
    <scope>NUCLEOTIDE SEQUENCE [LARGE SCALE GENOMIC DNA]</scope>
    <source>
        <strain evidence="3">DSM 14429 / JCM 11212 / NBRC 100878 / IC-017</strain>
    </source>
</reference>
<accession>E1QRG2</accession>
<reference evidence="3" key="2">
    <citation type="journal article" date="2010" name="Stand. Genomic Sci.">
        <title>Complete genome sequence of Vulcanisaeta distributa type strain (IC-017T).</title>
        <authorList>
            <person name="Mavromatis K."/>
            <person name="Sikorski J."/>
            <person name="Pabst E."/>
            <person name="Teshima H."/>
            <person name="Lapidus A."/>
            <person name="Lucas S."/>
            <person name="Nolan M."/>
            <person name="Glavina Del Rio T."/>
            <person name="Cheng J."/>
            <person name="Bruce D."/>
            <person name="Goodwin L."/>
            <person name="Pitluck S."/>
            <person name="Liolios K."/>
            <person name="Ivanova N."/>
            <person name="Mikhailova N."/>
            <person name="Pati A."/>
            <person name="Chen A."/>
            <person name="Palaniappan K."/>
            <person name="Land M."/>
            <person name="Hauser L."/>
            <person name="Chang Y."/>
            <person name="Jeffries C."/>
            <person name="Rohde M."/>
            <person name="Spring S."/>
            <person name="Goker M."/>
            <person name="Wirth R."/>
            <person name="Woyke T."/>
            <person name="Bristow J."/>
            <person name="Eisen J."/>
            <person name="Markowitz V."/>
            <person name="Hugenholtz P."/>
            <person name="Klenk H."/>
            <person name="Kyrpides N."/>
        </authorList>
    </citation>
    <scope>NUCLEOTIDE SEQUENCE [LARGE SCALE GENOMIC DNA]</scope>
    <source>
        <strain evidence="3">DSM 14429 / JCM 11212 / NBRC 100878 / IC-017</strain>
    </source>
</reference>
<dbReference type="eggNOG" id="arCOG13849">
    <property type="taxonomic scope" value="Archaea"/>
</dbReference>
<sequence length="138" mass="15434">MRIGIRMRGLIIKVSVFLSLAIAAVVGIRFVSPVLAPIIILILLILVILLNKLINRKLASMWGPQLLSIDNYAIYEKGIYVKPMDAFYPWSELIMVRNDQSIITFVFNDGTEISLSESIIESLRGCPCINRIDNAVGK</sequence>
<feature type="transmembrane region" description="Helical" evidence="1">
    <location>
        <begin position="34"/>
        <end position="54"/>
    </location>
</feature>
<dbReference type="STRING" id="572478.Vdis_1273"/>
<name>E1QRG2_VULDI</name>
<dbReference type="AlphaFoldDB" id="E1QRG2"/>
<evidence type="ECO:0000313" key="2">
    <source>
        <dbReference type="EMBL" id="ADN50659.1"/>
    </source>
</evidence>
<evidence type="ECO:0000313" key="3">
    <source>
        <dbReference type="Proteomes" id="UP000006681"/>
    </source>
</evidence>
<keyword evidence="1" id="KW-1133">Transmembrane helix</keyword>
<dbReference type="RefSeq" id="WP_013336384.1">
    <property type="nucleotide sequence ID" value="NC_014537.1"/>
</dbReference>
<dbReference type="Proteomes" id="UP000006681">
    <property type="component" value="Chromosome"/>
</dbReference>
<dbReference type="KEGG" id="vdi:Vdis_1273"/>